<dbReference type="AlphaFoldDB" id="A0AAW7X6L5"/>
<dbReference type="Gene3D" id="3.40.710.10">
    <property type="entry name" value="DD-peptidase/beta-lactamase superfamily"/>
    <property type="match status" value="1"/>
</dbReference>
<comment type="subunit">
    <text evidence="2 6">Homotetramer.</text>
</comment>
<evidence type="ECO:0000256" key="6">
    <source>
        <dbReference type="HAMAP-Rule" id="MF_00313"/>
    </source>
</evidence>
<dbReference type="FunFam" id="3.40.710.10:FF:000005">
    <property type="entry name" value="Glutaminase"/>
    <property type="match status" value="1"/>
</dbReference>
<keyword evidence="6" id="KW-0007">Acetylation</keyword>
<comment type="similarity">
    <text evidence="1 6">Belongs to the glutaminase family.</text>
</comment>
<dbReference type="SUPFAM" id="SSF56601">
    <property type="entry name" value="beta-lactamase/transpeptidase-like"/>
    <property type="match status" value="1"/>
</dbReference>
<dbReference type="PANTHER" id="PTHR12544:SF29">
    <property type="entry name" value="GLUTAMINASE"/>
    <property type="match status" value="1"/>
</dbReference>
<accession>A0AAW7X6L5</accession>
<dbReference type="GO" id="GO:0006537">
    <property type="term" value="P:glutamate biosynthetic process"/>
    <property type="evidence" value="ECO:0007669"/>
    <property type="project" value="TreeGrafter"/>
</dbReference>
<keyword evidence="4 6" id="KW-0378">Hydrolase</keyword>
<gene>
    <name evidence="6" type="primary">glsA</name>
    <name evidence="7" type="ORF">Q4521_07860</name>
</gene>
<dbReference type="HAMAP" id="MF_00313">
    <property type="entry name" value="Glutaminase"/>
    <property type="match status" value="1"/>
</dbReference>
<comment type="catalytic activity">
    <reaction evidence="5 6">
        <text>L-glutamine + H2O = L-glutamate + NH4(+)</text>
        <dbReference type="Rhea" id="RHEA:15889"/>
        <dbReference type="ChEBI" id="CHEBI:15377"/>
        <dbReference type="ChEBI" id="CHEBI:28938"/>
        <dbReference type="ChEBI" id="CHEBI:29985"/>
        <dbReference type="ChEBI" id="CHEBI:58359"/>
        <dbReference type="EC" id="3.5.1.2"/>
    </reaction>
</comment>
<organism evidence="7 8">
    <name type="scientific">Saccharophagus degradans</name>
    <dbReference type="NCBI Taxonomy" id="86304"/>
    <lineage>
        <taxon>Bacteria</taxon>
        <taxon>Pseudomonadati</taxon>
        <taxon>Pseudomonadota</taxon>
        <taxon>Gammaproteobacteria</taxon>
        <taxon>Cellvibrionales</taxon>
        <taxon>Cellvibrionaceae</taxon>
        <taxon>Saccharophagus</taxon>
    </lineage>
</organism>
<dbReference type="InterPro" id="IPR015868">
    <property type="entry name" value="Glutaminase"/>
</dbReference>
<proteinExistence type="inferred from homology"/>
<dbReference type="EC" id="3.5.1.2" evidence="3 6"/>
<dbReference type="RefSeq" id="WP_303492372.1">
    <property type="nucleotide sequence ID" value="NZ_JAUOPB010000005.1"/>
</dbReference>
<evidence type="ECO:0000256" key="4">
    <source>
        <dbReference type="ARBA" id="ARBA00022801"/>
    </source>
</evidence>
<dbReference type="NCBIfam" id="NF002132">
    <property type="entry name" value="PRK00971.1-1"/>
    <property type="match status" value="1"/>
</dbReference>
<feature type="binding site" evidence="6">
    <location>
        <position position="167"/>
    </location>
    <ligand>
        <name>substrate</name>
    </ligand>
</feature>
<sequence>MSAIDYQAIFNEIINDLDEIDEVGEVATYIPELANVDPNKLGMHLTTVTNQHFAYGDADEAFSIQSIAKVWSLTLALKHLGADTWQRVGVEPSGTAFNSLVQLEYEMGIPRNPFINAGAIVVCDILVSCLKNPKEDLLDFIRTSSGIPSIEYCPVIAESEVKTGHRNYALAHMMKGFGNIHNDVDCVLDLYFSLCSIKLTCKQLAQAFLFLGAGGVNPATQQQVITPKRTKRINSIMQMCGFYDEAGEFAFKVGLPGKSGVGGGIVAVHPGKYCIAVFSPRLNASGNSVKAMKVLEALTSKTELSIF</sequence>
<dbReference type="PANTHER" id="PTHR12544">
    <property type="entry name" value="GLUTAMINASE"/>
    <property type="match status" value="1"/>
</dbReference>
<comment type="caution">
    <text evidence="7">The sequence shown here is derived from an EMBL/GenBank/DDBJ whole genome shotgun (WGS) entry which is preliminary data.</text>
</comment>
<evidence type="ECO:0000256" key="1">
    <source>
        <dbReference type="ARBA" id="ARBA00011076"/>
    </source>
</evidence>
<reference evidence="7" key="1">
    <citation type="submission" date="2023-07" db="EMBL/GenBank/DDBJ databases">
        <title>Genome content predicts the carbon catabolic preferences of heterotrophic bacteria.</title>
        <authorList>
            <person name="Gralka M."/>
        </authorList>
    </citation>
    <scope>NUCLEOTIDE SEQUENCE</scope>
    <source>
        <strain evidence="7">I3M17_2</strain>
    </source>
</reference>
<dbReference type="EMBL" id="JAUOPB010000005">
    <property type="protein sequence ID" value="MDO6422386.1"/>
    <property type="molecule type" value="Genomic_DNA"/>
</dbReference>
<dbReference type="Pfam" id="PF04960">
    <property type="entry name" value="Glutaminase"/>
    <property type="match status" value="1"/>
</dbReference>
<feature type="binding site" evidence="6">
    <location>
        <position position="261"/>
    </location>
    <ligand>
        <name>substrate</name>
    </ligand>
</feature>
<protein>
    <recommendedName>
        <fullName evidence="3 6">Glutaminase</fullName>
        <ecNumber evidence="3 6">3.5.1.2</ecNumber>
    </recommendedName>
</protein>
<dbReference type="Proteomes" id="UP001169760">
    <property type="component" value="Unassembled WGS sequence"/>
</dbReference>
<name>A0AAW7X6L5_9GAMM</name>
<evidence type="ECO:0000313" key="7">
    <source>
        <dbReference type="EMBL" id="MDO6422386.1"/>
    </source>
</evidence>
<dbReference type="InterPro" id="IPR012338">
    <property type="entry name" value="Beta-lactam/transpept-like"/>
</dbReference>
<feature type="binding site" evidence="6">
    <location>
        <position position="66"/>
    </location>
    <ligand>
        <name>substrate</name>
    </ligand>
</feature>
<feature type="binding site" evidence="6">
    <location>
        <position position="191"/>
    </location>
    <ligand>
        <name>substrate</name>
    </ligand>
</feature>
<feature type="binding site" evidence="6">
    <location>
        <position position="243"/>
    </location>
    <ligand>
        <name>substrate</name>
    </ligand>
</feature>
<feature type="binding site" evidence="6">
    <location>
        <position position="160"/>
    </location>
    <ligand>
        <name>substrate</name>
    </ligand>
</feature>
<evidence type="ECO:0000256" key="3">
    <source>
        <dbReference type="ARBA" id="ARBA00012918"/>
    </source>
</evidence>
<dbReference type="GO" id="GO:0006543">
    <property type="term" value="P:L-glutamine catabolic process"/>
    <property type="evidence" value="ECO:0007669"/>
    <property type="project" value="TreeGrafter"/>
</dbReference>
<evidence type="ECO:0000313" key="8">
    <source>
        <dbReference type="Proteomes" id="UP001169760"/>
    </source>
</evidence>
<dbReference type="NCBIfam" id="TIGR03814">
    <property type="entry name" value="Gln_ase"/>
    <property type="match status" value="1"/>
</dbReference>
<evidence type="ECO:0000256" key="2">
    <source>
        <dbReference type="ARBA" id="ARBA00011881"/>
    </source>
</evidence>
<evidence type="ECO:0000256" key="5">
    <source>
        <dbReference type="ARBA" id="ARBA00049534"/>
    </source>
</evidence>
<dbReference type="GO" id="GO:0004359">
    <property type="term" value="F:glutaminase activity"/>
    <property type="evidence" value="ECO:0007669"/>
    <property type="project" value="UniProtKB-UniRule"/>
</dbReference>
<dbReference type="NCBIfam" id="NF002133">
    <property type="entry name" value="PRK00971.1-2"/>
    <property type="match status" value="1"/>
</dbReference>
<feature type="binding site" evidence="6">
    <location>
        <position position="116"/>
    </location>
    <ligand>
        <name>substrate</name>
    </ligand>
</feature>